<reference evidence="9" key="1">
    <citation type="submission" date="2021-02" db="EMBL/GenBank/DDBJ databases">
        <authorList>
            <person name="Nowell W R."/>
        </authorList>
    </citation>
    <scope>NUCLEOTIDE SEQUENCE</scope>
</reference>
<evidence type="ECO:0000313" key="10">
    <source>
        <dbReference type="EMBL" id="CAF0744361.1"/>
    </source>
</evidence>
<evidence type="ECO:0000256" key="3">
    <source>
        <dbReference type="ARBA" id="ARBA00012643"/>
    </source>
</evidence>
<comment type="similarity">
    <text evidence="2 5">Belongs to the 5'-nucleotidase family.</text>
</comment>
<dbReference type="GO" id="GO:0008768">
    <property type="term" value="F:UDP-sugar diphosphatase activity"/>
    <property type="evidence" value="ECO:0007669"/>
    <property type="project" value="TreeGrafter"/>
</dbReference>
<dbReference type="EMBL" id="CAJNOR010000002">
    <property type="protein sequence ID" value="CAF0744361.1"/>
    <property type="molecule type" value="Genomic_DNA"/>
</dbReference>
<keyword evidence="6" id="KW-0812">Transmembrane</keyword>
<dbReference type="GO" id="GO:0000166">
    <property type="term" value="F:nucleotide binding"/>
    <property type="evidence" value="ECO:0007669"/>
    <property type="project" value="UniProtKB-KW"/>
</dbReference>
<dbReference type="EC" id="3.1.3.5" evidence="3"/>
<dbReference type="PRINTS" id="PR01607">
    <property type="entry name" value="APYRASEFAMLY"/>
</dbReference>
<name>A0A813NWQ9_ADIRI</name>
<comment type="caution">
    <text evidence="9">The sequence shown here is derived from an EMBL/GenBank/DDBJ whole genome shotgun (WGS) entry which is preliminary data.</text>
</comment>
<protein>
    <recommendedName>
        <fullName evidence="3">5'-nucleotidase</fullName>
        <ecNumber evidence="3">3.1.3.5</ecNumber>
    </recommendedName>
</protein>
<dbReference type="Pfam" id="PF02872">
    <property type="entry name" value="5_nucleotid_C"/>
    <property type="match status" value="1"/>
</dbReference>
<evidence type="ECO:0000259" key="8">
    <source>
        <dbReference type="Pfam" id="PF02872"/>
    </source>
</evidence>
<keyword evidence="6" id="KW-0472">Membrane</keyword>
<dbReference type="SUPFAM" id="SSF55816">
    <property type="entry name" value="5'-nucleotidase (syn. UDP-sugar hydrolase), C-terminal domain"/>
    <property type="match status" value="1"/>
</dbReference>
<evidence type="ECO:0000259" key="7">
    <source>
        <dbReference type="Pfam" id="PF00149"/>
    </source>
</evidence>
<dbReference type="EMBL" id="CAJNOJ010000004">
    <property type="protein sequence ID" value="CAF0742560.1"/>
    <property type="molecule type" value="Genomic_DNA"/>
</dbReference>
<keyword evidence="6" id="KW-1133">Transmembrane helix</keyword>
<dbReference type="GO" id="GO:0009166">
    <property type="term" value="P:nucleotide catabolic process"/>
    <property type="evidence" value="ECO:0007669"/>
    <property type="project" value="InterPro"/>
</dbReference>
<dbReference type="InterPro" id="IPR004843">
    <property type="entry name" value="Calcineurin-like_PHP"/>
</dbReference>
<gene>
    <name evidence="9" type="ORF">EDS130_LOCUS1825</name>
    <name evidence="10" type="ORF">XAT740_LOCUS78</name>
</gene>
<sequence>MQRSNYNGWRSLCLPHVLFYTFVIIIILFLLILTITVAKSKSYVARSSAVHGAFNDIIGFPALHSSKHDPYVQWTFLHLNDVYELLPLDRGRRGGLARVAYIRKLLKEENPHTYTILAGDLLSPSALSSSKVNGTNLNGKQMIATMNTLGLDLMTLGNHEFDLSEKDLIARMNESTFTWISTNVFQKDSNELFGPSISHKIITIESVRVLFIGLTIDNNQPYIRIINRTSLINYVQQYLDKFPNGTYDILVAITHLNVEMDMKLAEQIPRIDLILGGHEHENQYYIRGYQQTPIYKADANAFTVYILRCTYNMRTRQFHVYPTLSPVTSAIPEEEQTAQVANYWFKLGVEGYRATGFELSEVVSCLPSGVELDGRSESIQASSTLLTDLMCQAMIKSTEFTQTTIGFLKIGTIRIDDVLRGTITQYDILRTLPFTNYVQSISISGQVLARILTDNLSKQRKGSLLAYIGVETLDDGQTWLVNGTDVSISNQNYRIATTDYTQQRLALNSTDMTILAKTNLLLSKSFMDFLRIKYPPC</sequence>
<keyword evidence="4" id="KW-0732">Signal</keyword>
<evidence type="ECO:0000313" key="9">
    <source>
        <dbReference type="EMBL" id="CAF0742560.1"/>
    </source>
</evidence>
<keyword evidence="5" id="KW-0547">Nucleotide-binding</keyword>
<dbReference type="InterPro" id="IPR006179">
    <property type="entry name" value="5_nucleotidase/apyrase"/>
</dbReference>
<keyword evidence="11" id="KW-1185">Reference proteome</keyword>
<evidence type="ECO:0000256" key="6">
    <source>
        <dbReference type="SAM" id="Phobius"/>
    </source>
</evidence>
<evidence type="ECO:0000313" key="12">
    <source>
        <dbReference type="Proteomes" id="UP000663852"/>
    </source>
</evidence>
<feature type="domain" description="5'-Nucleotidase C-terminal" evidence="8">
    <location>
        <begin position="379"/>
        <end position="502"/>
    </location>
</feature>
<dbReference type="PANTHER" id="PTHR11575:SF24">
    <property type="entry name" value="5'-NUCLEOTIDASE"/>
    <property type="match status" value="1"/>
</dbReference>
<dbReference type="Pfam" id="PF00149">
    <property type="entry name" value="Metallophos"/>
    <property type="match status" value="1"/>
</dbReference>
<dbReference type="AlphaFoldDB" id="A0A813NWQ9"/>
<organism evidence="9 12">
    <name type="scientific">Adineta ricciae</name>
    <name type="common">Rotifer</name>
    <dbReference type="NCBI Taxonomy" id="249248"/>
    <lineage>
        <taxon>Eukaryota</taxon>
        <taxon>Metazoa</taxon>
        <taxon>Spiralia</taxon>
        <taxon>Gnathifera</taxon>
        <taxon>Rotifera</taxon>
        <taxon>Eurotatoria</taxon>
        <taxon>Bdelloidea</taxon>
        <taxon>Adinetida</taxon>
        <taxon>Adinetidae</taxon>
        <taxon>Adineta</taxon>
    </lineage>
</organism>
<comment type="catalytic activity">
    <reaction evidence="1">
        <text>a ribonucleoside 5'-phosphate + H2O = a ribonucleoside + phosphate</text>
        <dbReference type="Rhea" id="RHEA:12484"/>
        <dbReference type="ChEBI" id="CHEBI:15377"/>
        <dbReference type="ChEBI" id="CHEBI:18254"/>
        <dbReference type="ChEBI" id="CHEBI:43474"/>
        <dbReference type="ChEBI" id="CHEBI:58043"/>
        <dbReference type="EC" id="3.1.3.5"/>
    </reaction>
</comment>
<dbReference type="InterPro" id="IPR029052">
    <property type="entry name" value="Metallo-depent_PP-like"/>
</dbReference>
<dbReference type="InterPro" id="IPR036907">
    <property type="entry name" value="5'-Nucleotdase_C_sf"/>
</dbReference>
<evidence type="ECO:0000256" key="5">
    <source>
        <dbReference type="RuleBase" id="RU362119"/>
    </source>
</evidence>
<dbReference type="Gene3D" id="3.60.21.10">
    <property type="match status" value="1"/>
</dbReference>
<dbReference type="Proteomes" id="UP000663852">
    <property type="component" value="Unassembled WGS sequence"/>
</dbReference>
<evidence type="ECO:0000256" key="4">
    <source>
        <dbReference type="ARBA" id="ARBA00022729"/>
    </source>
</evidence>
<dbReference type="InterPro" id="IPR008334">
    <property type="entry name" value="5'-Nucleotdase_C"/>
</dbReference>
<evidence type="ECO:0000256" key="2">
    <source>
        <dbReference type="ARBA" id="ARBA00006654"/>
    </source>
</evidence>
<keyword evidence="5" id="KW-0378">Hydrolase</keyword>
<dbReference type="GO" id="GO:0008253">
    <property type="term" value="F:5'-nucleotidase activity"/>
    <property type="evidence" value="ECO:0007669"/>
    <property type="project" value="UniProtKB-EC"/>
</dbReference>
<dbReference type="Gene3D" id="3.90.780.10">
    <property type="entry name" value="5'-Nucleotidase, C-terminal domain"/>
    <property type="match status" value="1"/>
</dbReference>
<dbReference type="SUPFAM" id="SSF56300">
    <property type="entry name" value="Metallo-dependent phosphatases"/>
    <property type="match status" value="1"/>
</dbReference>
<evidence type="ECO:0000313" key="11">
    <source>
        <dbReference type="Proteomes" id="UP000663828"/>
    </source>
</evidence>
<evidence type="ECO:0000256" key="1">
    <source>
        <dbReference type="ARBA" id="ARBA00000815"/>
    </source>
</evidence>
<dbReference type="PANTHER" id="PTHR11575">
    <property type="entry name" value="5'-NUCLEOTIDASE-RELATED"/>
    <property type="match status" value="1"/>
</dbReference>
<feature type="domain" description="Calcineurin-like phosphoesterase" evidence="7">
    <location>
        <begin position="75"/>
        <end position="281"/>
    </location>
</feature>
<feature type="transmembrane region" description="Helical" evidence="6">
    <location>
        <begin position="17"/>
        <end position="38"/>
    </location>
</feature>
<proteinExistence type="inferred from homology"/>
<dbReference type="OrthoDB" id="10252235at2759"/>
<dbReference type="Proteomes" id="UP000663828">
    <property type="component" value="Unassembled WGS sequence"/>
</dbReference>
<accession>A0A813NWQ9</accession>